<sequence length="107" mass="12715">MNYLHVELVMIGGKTIIITITYRENSGKFNRIEHFIPLQILPEAELKDMQVDEAVLQKVKELKQKQIIEQDREFLVYSPTNILRIDPNKLSDLEKKYRIDFNKEKII</sequence>
<proteinExistence type="predicted"/>
<dbReference type="OrthoDB" id="2603926at2"/>
<accession>A0A6B8RR17</accession>
<keyword evidence="2" id="KW-1185">Reference proteome</keyword>
<name>A0A6B8RR17_9BACL</name>
<dbReference type="EMBL" id="CP034235">
    <property type="protein sequence ID" value="QGQ98152.1"/>
    <property type="molecule type" value="Genomic_DNA"/>
</dbReference>
<protein>
    <submittedName>
        <fullName evidence="1">Uncharacterized protein</fullName>
    </submittedName>
</protein>
<dbReference type="KEGG" id="ppsc:EHS13_26325"/>
<organism evidence="1 2">
    <name type="scientific">Paenibacillus psychroresistens</name>
    <dbReference type="NCBI Taxonomy" id="1778678"/>
    <lineage>
        <taxon>Bacteria</taxon>
        <taxon>Bacillati</taxon>
        <taxon>Bacillota</taxon>
        <taxon>Bacilli</taxon>
        <taxon>Bacillales</taxon>
        <taxon>Paenibacillaceae</taxon>
        <taxon>Paenibacillus</taxon>
    </lineage>
</organism>
<reference evidence="2" key="1">
    <citation type="submission" date="2018-11" db="EMBL/GenBank/DDBJ databases">
        <title>Complete genome sequence of Paenibacillus sp. ML311-T8.</title>
        <authorList>
            <person name="Nam Y.-D."/>
            <person name="Kang J."/>
            <person name="Chung W.-H."/>
            <person name="Park Y.S."/>
        </authorList>
    </citation>
    <scope>NUCLEOTIDE SEQUENCE [LARGE SCALE GENOMIC DNA]</scope>
    <source>
        <strain evidence="2">ML311-T8</strain>
    </source>
</reference>
<evidence type="ECO:0000313" key="1">
    <source>
        <dbReference type="EMBL" id="QGQ98152.1"/>
    </source>
</evidence>
<evidence type="ECO:0000313" key="2">
    <source>
        <dbReference type="Proteomes" id="UP000426246"/>
    </source>
</evidence>
<dbReference type="Proteomes" id="UP000426246">
    <property type="component" value="Chromosome"/>
</dbReference>
<dbReference type="AlphaFoldDB" id="A0A6B8RR17"/>
<gene>
    <name evidence="1" type="ORF">EHS13_26325</name>
</gene>